<dbReference type="EMBL" id="CP007141">
    <property type="protein sequence ID" value="AJC72957.1"/>
    <property type="molecule type" value="Genomic_DNA"/>
</dbReference>
<dbReference type="SUPFAM" id="SSF53850">
    <property type="entry name" value="Periplasmic binding protein-like II"/>
    <property type="match status" value="1"/>
</dbReference>
<dbReference type="Gene3D" id="3.40.190.10">
    <property type="entry name" value="Periplasmic binding protein-like II"/>
    <property type="match status" value="1"/>
</dbReference>
<dbReference type="PANTHER" id="PTHR42928">
    <property type="entry name" value="TRICARBOXYLATE-BINDING PROTEIN"/>
    <property type="match status" value="1"/>
</dbReference>
<evidence type="ECO:0000313" key="4">
    <source>
        <dbReference type="Proteomes" id="UP000077469"/>
    </source>
</evidence>
<proteinExistence type="inferred from homology"/>
<evidence type="ECO:0000313" key="3">
    <source>
        <dbReference type="EMBL" id="AJC72957.1"/>
    </source>
</evidence>
<dbReference type="Pfam" id="PF03401">
    <property type="entry name" value="TctC"/>
    <property type="match status" value="1"/>
</dbReference>
<keyword evidence="2" id="KW-0732">Signal</keyword>
<dbReference type="Gene3D" id="3.40.190.150">
    <property type="entry name" value="Bordetella uptake gene, domain 1"/>
    <property type="match status" value="1"/>
</dbReference>
<evidence type="ECO:0000256" key="1">
    <source>
        <dbReference type="ARBA" id="ARBA00006987"/>
    </source>
</evidence>
<dbReference type="InterPro" id="IPR042100">
    <property type="entry name" value="Bug_dom1"/>
</dbReference>
<dbReference type="CDD" id="cd07012">
    <property type="entry name" value="PBP2_Bug_TTT"/>
    <property type="match status" value="1"/>
</dbReference>
<organism evidence="3 4">
    <name type="scientific">Pseudothermotoga hypogea DSM 11164 = NBRC 106472</name>
    <dbReference type="NCBI Taxonomy" id="1123384"/>
    <lineage>
        <taxon>Bacteria</taxon>
        <taxon>Thermotogati</taxon>
        <taxon>Thermotogota</taxon>
        <taxon>Thermotogae</taxon>
        <taxon>Thermotogales</taxon>
        <taxon>Thermotogaceae</taxon>
        <taxon>Pseudothermotoga</taxon>
    </lineage>
</organism>
<feature type="chain" id="PRO_5006945736" evidence="2">
    <location>
        <begin position="23"/>
        <end position="321"/>
    </location>
</feature>
<dbReference type="PATRIC" id="fig|1123384.7.peg.143"/>
<dbReference type="PANTHER" id="PTHR42928:SF5">
    <property type="entry name" value="BLR1237 PROTEIN"/>
    <property type="match status" value="1"/>
</dbReference>
<accession>A0A0X1KNV2</accession>
<dbReference type="Proteomes" id="UP000077469">
    <property type="component" value="Chromosome"/>
</dbReference>
<comment type="similarity">
    <text evidence="1">Belongs to the UPF0065 (bug) family.</text>
</comment>
<dbReference type="InterPro" id="IPR005064">
    <property type="entry name" value="BUG"/>
</dbReference>
<dbReference type="AlphaFoldDB" id="A0A0X1KNV2"/>
<name>A0A0X1KNV2_9THEM</name>
<feature type="signal peptide" evidence="2">
    <location>
        <begin position="1"/>
        <end position="22"/>
    </location>
</feature>
<gene>
    <name evidence="3" type="ORF">AJ81_00730</name>
</gene>
<dbReference type="PaxDb" id="1123384-AJ81_00730"/>
<evidence type="ECO:0000256" key="2">
    <source>
        <dbReference type="SAM" id="SignalP"/>
    </source>
</evidence>
<dbReference type="STRING" id="1123384.AJ81_00730"/>
<dbReference type="PIRSF" id="PIRSF017082">
    <property type="entry name" value="YflP"/>
    <property type="match status" value="1"/>
</dbReference>
<reference evidence="3 4" key="1">
    <citation type="submission" date="2014-01" db="EMBL/GenBank/DDBJ databases">
        <title>Genome sequencing of Thermotog hypogea.</title>
        <authorList>
            <person name="Zhang X."/>
            <person name="Alvare G."/>
            <person name="Fristensky B."/>
            <person name="Chen L."/>
            <person name="Suen T."/>
            <person name="Chen Q."/>
            <person name="Ma K."/>
        </authorList>
    </citation>
    <scope>NUCLEOTIDE SEQUENCE [LARGE SCALE GENOMIC DNA]</scope>
    <source>
        <strain evidence="3 4">DSM 11164</strain>
    </source>
</reference>
<keyword evidence="4" id="KW-1185">Reference proteome</keyword>
<sequence length="321" mass="34549">MSVVRRALLLVLLTAVMLSVFAANYPRKPVTIICPWGAGGGTDRLARFLADELSKKLSQPFTVVNRTGGGGAVGHAAGAYAAPDGYTLTLVTLEIATMHWMGLTELTFEAFDYIAQVNEDPAGVIVKADAPWKTLHDLLKDIKANPGKYLFSGTAAGGIWDLARIGMLDAAGISPDAVTWVPTTGAAQGLVELLGGHVHVVTCSIAEAVSQIQSGQARALAVMADERHPMFPDVPTLKELGINWTAGTWRGIAVPKGTPSEIKKILEDAIIEIANSESFKNFMQTNGFGIKIRRGQEFYEFVKQQDQAWKKVLELGGYLQK</sequence>
<protein>
    <submittedName>
        <fullName evidence="3">Twin-arginine translocation pathway signal protein</fullName>
    </submittedName>
</protein>
<dbReference type="KEGG" id="phy:AJ81_00730"/>